<accession>A0A5E4LYH1</accession>
<organism evidence="1 2">
    <name type="scientific">Cinara cedri</name>
    <dbReference type="NCBI Taxonomy" id="506608"/>
    <lineage>
        <taxon>Eukaryota</taxon>
        <taxon>Metazoa</taxon>
        <taxon>Ecdysozoa</taxon>
        <taxon>Arthropoda</taxon>
        <taxon>Hexapoda</taxon>
        <taxon>Insecta</taxon>
        <taxon>Pterygota</taxon>
        <taxon>Neoptera</taxon>
        <taxon>Paraneoptera</taxon>
        <taxon>Hemiptera</taxon>
        <taxon>Sternorrhyncha</taxon>
        <taxon>Aphidomorpha</taxon>
        <taxon>Aphidoidea</taxon>
        <taxon>Aphididae</taxon>
        <taxon>Lachninae</taxon>
        <taxon>Cinara</taxon>
    </lineage>
</organism>
<dbReference type="AlphaFoldDB" id="A0A5E4LYH1"/>
<dbReference type="EMBL" id="CABPRJ010000004">
    <property type="protein sequence ID" value="VVC24702.1"/>
    <property type="molecule type" value="Genomic_DNA"/>
</dbReference>
<proteinExistence type="predicted"/>
<reference evidence="1 2" key="1">
    <citation type="submission" date="2019-08" db="EMBL/GenBank/DDBJ databases">
        <authorList>
            <person name="Alioto T."/>
            <person name="Alioto T."/>
            <person name="Gomez Garrido J."/>
        </authorList>
    </citation>
    <scope>NUCLEOTIDE SEQUENCE [LARGE SCALE GENOMIC DNA]</scope>
</reference>
<dbReference type="Proteomes" id="UP000325440">
    <property type="component" value="Unassembled WGS sequence"/>
</dbReference>
<evidence type="ECO:0000313" key="2">
    <source>
        <dbReference type="Proteomes" id="UP000325440"/>
    </source>
</evidence>
<evidence type="ECO:0000313" key="1">
    <source>
        <dbReference type="EMBL" id="VVC24702.1"/>
    </source>
</evidence>
<dbReference type="OrthoDB" id="6343797at2759"/>
<protein>
    <submittedName>
        <fullName evidence="1">Uncharacterized protein</fullName>
    </submittedName>
</protein>
<name>A0A5E4LYH1_9HEMI</name>
<keyword evidence="2" id="KW-1185">Reference proteome</keyword>
<sequence length="153" mass="18110">MEFLELIHCYKCKKKTKNFKPIKVQTTNGLWRISTQCLKYKTKKSKFIKTLLGKETISKIKFEKITERDKLSIAKKLHKPVRSQFLKRKIKTYGIDDYWPADLVIMINYGNENLGFEEIIKKAEKQKHNSPTLLHIDIGTEFVNKQFKEMLAK</sequence>
<gene>
    <name evidence="1" type="ORF">CINCED_3A015568</name>
</gene>